<dbReference type="Proteomes" id="UP000051213">
    <property type="component" value="Unassembled WGS sequence"/>
</dbReference>
<dbReference type="AlphaFoldDB" id="A0A0R2UD49"/>
<gene>
    <name evidence="1" type="ORF">ABS24_00375</name>
</gene>
<evidence type="ECO:0000313" key="2">
    <source>
        <dbReference type="Proteomes" id="UP000051213"/>
    </source>
</evidence>
<reference evidence="1 2" key="1">
    <citation type="submission" date="2015-10" db="EMBL/GenBank/DDBJ databases">
        <title>Metagenome-Assembled Genomes uncover a global brackish microbiome.</title>
        <authorList>
            <person name="Hugerth L.W."/>
            <person name="Larsson J."/>
            <person name="Alneberg J."/>
            <person name="Lindh M.V."/>
            <person name="Legrand C."/>
            <person name="Pinhassi J."/>
            <person name="Andersson A.F."/>
        </authorList>
    </citation>
    <scope>NUCLEOTIDE SEQUENCE [LARGE SCALE GENOMIC DNA]</scope>
    <source>
        <strain evidence="1">BACL26 MAG-121220-bin70</strain>
    </source>
</reference>
<comment type="caution">
    <text evidence="1">The sequence shown here is derived from an EMBL/GenBank/DDBJ whole genome shotgun (WGS) entry which is preliminary data.</text>
</comment>
<sequence>MLGSLCSSALTKYYLLLAVNEVASAEVINGAPKVAMSISKGPFDLLNSVGGESYLAPMDVRLVTDYLIKK</sequence>
<organism evidence="1 2">
    <name type="scientific">SAR92 bacterium BACL26 MAG-121220-bin70</name>
    <dbReference type="NCBI Taxonomy" id="1655626"/>
    <lineage>
        <taxon>Bacteria</taxon>
        <taxon>Pseudomonadati</taxon>
        <taxon>Pseudomonadota</taxon>
        <taxon>Gammaproteobacteria</taxon>
        <taxon>Cellvibrionales</taxon>
        <taxon>Porticoccaceae</taxon>
        <taxon>SAR92 clade</taxon>
    </lineage>
</organism>
<dbReference type="EMBL" id="LICA01000095">
    <property type="protein sequence ID" value="KRO95291.1"/>
    <property type="molecule type" value="Genomic_DNA"/>
</dbReference>
<accession>A0A0R2UD49</accession>
<proteinExistence type="predicted"/>
<evidence type="ECO:0000313" key="1">
    <source>
        <dbReference type="EMBL" id="KRO95291.1"/>
    </source>
</evidence>
<name>A0A0R2UD49_9GAMM</name>
<protein>
    <submittedName>
        <fullName evidence="1">Uncharacterized protein</fullName>
    </submittedName>
</protein>